<proteinExistence type="predicted"/>
<dbReference type="GO" id="GO:0005524">
    <property type="term" value="F:ATP binding"/>
    <property type="evidence" value="ECO:0007669"/>
    <property type="project" value="UniProtKB-KW"/>
</dbReference>
<dbReference type="Gene3D" id="3.40.50.300">
    <property type="entry name" value="P-loop containing nucleotide triphosphate hydrolases"/>
    <property type="match status" value="3"/>
</dbReference>
<dbReference type="SUPFAM" id="SSF52540">
    <property type="entry name" value="P-loop containing nucleoside triphosphate hydrolases"/>
    <property type="match status" value="2"/>
</dbReference>
<evidence type="ECO:0000259" key="4">
    <source>
        <dbReference type="PROSITE" id="PS50893"/>
    </source>
</evidence>
<dbReference type="Proteomes" id="UP000030147">
    <property type="component" value="Unassembled WGS sequence"/>
</dbReference>
<dbReference type="AlphaFoldDB" id="A0A0A2TQR4"/>
<feature type="coiled-coil region" evidence="3">
    <location>
        <begin position="479"/>
        <end position="529"/>
    </location>
</feature>
<dbReference type="PROSITE" id="PS50893">
    <property type="entry name" value="ABC_TRANSPORTER_2"/>
    <property type="match status" value="2"/>
</dbReference>
<reference evidence="5 6" key="1">
    <citation type="journal article" date="2015" name="Stand. Genomic Sci.">
        <title>High quality draft genome sequence of the moderately halophilic bacterium Pontibacillus yanchengensis Y32(T) and comparison among Pontibacillus genomes.</title>
        <authorList>
            <person name="Huang J."/>
            <person name="Qiao Z.X."/>
            <person name="Tang J.W."/>
            <person name="Wang G."/>
        </authorList>
    </citation>
    <scope>NUCLEOTIDE SEQUENCE [LARGE SCALE GENOMIC DNA]</scope>
    <source>
        <strain evidence="5 6">Y32</strain>
    </source>
</reference>
<dbReference type="PANTHER" id="PTHR42855">
    <property type="entry name" value="ABC TRANSPORTER ATP-BINDING SUBUNIT"/>
    <property type="match status" value="1"/>
</dbReference>
<dbReference type="GO" id="GO:0016887">
    <property type="term" value="F:ATP hydrolysis activity"/>
    <property type="evidence" value="ECO:0007669"/>
    <property type="project" value="InterPro"/>
</dbReference>
<feature type="domain" description="ABC transporter" evidence="4">
    <location>
        <begin position="4"/>
        <end position="178"/>
    </location>
</feature>
<gene>
    <name evidence="5" type="ORF">N782_17845</name>
</gene>
<dbReference type="RefSeq" id="WP_036822365.1">
    <property type="nucleotide sequence ID" value="NZ_AVBF01000054.1"/>
</dbReference>
<evidence type="ECO:0000313" key="6">
    <source>
        <dbReference type="Proteomes" id="UP000030147"/>
    </source>
</evidence>
<dbReference type="InterPro" id="IPR003593">
    <property type="entry name" value="AAA+_ATPase"/>
</dbReference>
<comment type="caution">
    <text evidence="5">The sequence shown here is derived from an EMBL/GenBank/DDBJ whole genome shotgun (WGS) entry which is preliminary data.</text>
</comment>
<dbReference type="EMBL" id="AVBF01000054">
    <property type="protein sequence ID" value="KGP71650.1"/>
    <property type="molecule type" value="Genomic_DNA"/>
</dbReference>
<feature type="domain" description="ABC transporter" evidence="4">
    <location>
        <begin position="267"/>
        <end position="481"/>
    </location>
</feature>
<dbReference type="CDD" id="cd03221">
    <property type="entry name" value="ABCF_EF-3"/>
    <property type="match status" value="2"/>
</dbReference>
<keyword evidence="6" id="KW-1185">Reference proteome</keyword>
<keyword evidence="2" id="KW-0067">ATP-binding</keyword>
<dbReference type="SMART" id="SM00382">
    <property type="entry name" value="AAA"/>
    <property type="match status" value="2"/>
</dbReference>
<dbReference type="eggNOG" id="COG0488">
    <property type="taxonomic scope" value="Bacteria"/>
</dbReference>
<organism evidence="5 6">
    <name type="scientific">Pontibacillus yanchengensis Y32</name>
    <dbReference type="NCBI Taxonomy" id="1385514"/>
    <lineage>
        <taxon>Bacteria</taxon>
        <taxon>Bacillati</taxon>
        <taxon>Bacillota</taxon>
        <taxon>Bacilli</taxon>
        <taxon>Bacillales</taxon>
        <taxon>Bacillaceae</taxon>
        <taxon>Pontibacillus</taxon>
    </lineage>
</organism>
<keyword evidence="1" id="KW-0547">Nucleotide-binding</keyword>
<sequence>MRVMHAKQIHYTIGDRTLLDINELSIHQGDRIGLIGKNGEGKSLLLNYLLGLLDTKSLVSWNGRVGYFRQLNVEGDPSWDRLSGGEKTLRKLEQLFNASHDILLLDEPTNNLDWQRIDELENRLAHFQGAYVIVSHDRKMLDEVCTKIWELEDGNVTEYKGGFSDYEAAKALKVQHQQEEYEAYVKEKKRLTDRMHQKEQQAKVMNKPPSRMGNSEWQLYKGKASGKKQRVERVSKVIQDRIDRLEKVEKPFEWAEIKMDYTLVKPIHRKNIFIAKDLTMNINNQHLYTIDHIKLKTGSKTAIIGANGSGKTTLLHHLLYGNTELEITNQASIGHFDQTLEALPEDKTILEYVQENSALPQHVIRIILGRLRFFDTDVHKKISVLSGGERVKTALARLLTGTYNVLVIDEPTNHLDIEAITSLEGLIHDYPGTILFVTHDRRFIEETADHLWFLEDGSLTTYQGTLTDYYNDKQKPGHSDETLQRIMTLENKLTELISRISIPDSKIDTATLEKEYEETLHTLKELKKQ</sequence>
<name>A0A0A2TQR4_9BACI</name>
<dbReference type="InterPro" id="IPR027417">
    <property type="entry name" value="P-loop_NTPase"/>
</dbReference>
<dbReference type="InterPro" id="IPR051309">
    <property type="entry name" value="ABCF_ATPase"/>
</dbReference>
<evidence type="ECO:0000256" key="2">
    <source>
        <dbReference type="ARBA" id="ARBA00022840"/>
    </source>
</evidence>
<keyword evidence="3" id="KW-0175">Coiled coil</keyword>
<evidence type="ECO:0000313" key="5">
    <source>
        <dbReference type="EMBL" id="KGP71650.1"/>
    </source>
</evidence>
<dbReference type="NCBIfam" id="NF000355">
    <property type="entry name" value="ribo_prot_ABC_F"/>
    <property type="match status" value="1"/>
</dbReference>
<accession>A0A0A2TQR4</accession>
<dbReference type="PANTHER" id="PTHR42855:SF2">
    <property type="entry name" value="DRUG RESISTANCE ABC TRANSPORTER,ATP-BINDING PROTEIN"/>
    <property type="match status" value="1"/>
</dbReference>
<feature type="coiled-coil region" evidence="3">
    <location>
        <begin position="174"/>
        <end position="201"/>
    </location>
</feature>
<dbReference type="STRING" id="1385514.N782_17845"/>
<dbReference type="Pfam" id="PF00005">
    <property type="entry name" value="ABC_tran"/>
    <property type="match status" value="2"/>
</dbReference>
<protein>
    <submittedName>
        <fullName evidence="5">ABC transporter</fullName>
    </submittedName>
</protein>
<dbReference type="InterPro" id="IPR003439">
    <property type="entry name" value="ABC_transporter-like_ATP-bd"/>
</dbReference>
<evidence type="ECO:0000256" key="1">
    <source>
        <dbReference type="ARBA" id="ARBA00022741"/>
    </source>
</evidence>
<evidence type="ECO:0000256" key="3">
    <source>
        <dbReference type="SAM" id="Coils"/>
    </source>
</evidence>
<dbReference type="OrthoDB" id="9760950at2"/>